<evidence type="ECO:0000313" key="17">
    <source>
        <dbReference type="Proteomes" id="UP000283509"/>
    </source>
</evidence>
<feature type="binding site" evidence="14">
    <location>
        <position position="59"/>
    </location>
    <ligand>
        <name>urate</name>
        <dbReference type="ChEBI" id="CHEBI:17775"/>
    </ligand>
</feature>
<reference evidence="16 17" key="2">
    <citation type="submission" date="2019-01" db="EMBL/GenBank/DDBJ databases">
        <title>The decoding of complex shrimp genome reveals the adaptation for benthos swimmer, frequently molting mechanism and breeding impact on genome.</title>
        <authorList>
            <person name="Sun Y."/>
            <person name="Gao Y."/>
            <person name="Yu Y."/>
        </authorList>
    </citation>
    <scope>NUCLEOTIDE SEQUENCE [LARGE SCALE GENOMIC DNA]</scope>
    <source>
        <tissue evidence="16">Muscle</tissue>
    </source>
</reference>
<feature type="binding site" evidence="14">
    <location>
        <position position="161"/>
    </location>
    <ligand>
        <name>5-hydroxyisourate</name>
        <dbReference type="ChEBI" id="CHEBI:18072"/>
    </ligand>
</feature>
<evidence type="ECO:0000256" key="8">
    <source>
        <dbReference type="ARBA" id="ARBA00023002"/>
    </source>
</evidence>
<comment type="similarity">
    <text evidence="4 12 15">Belongs to the uricase family.</text>
</comment>
<comment type="caution">
    <text evidence="16">The sequence shown here is derived from an EMBL/GenBank/DDBJ whole genome shotgun (WGS) entry which is preliminary data.</text>
</comment>
<evidence type="ECO:0000256" key="14">
    <source>
        <dbReference type="PIRSR" id="PIRSR000241-2"/>
    </source>
</evidence>
<dbReference type="FunFam" id="3.10.270.10:FF:000002">
    <property type="entry name" value="Uricase"/>
    <property type="match status" value="1"/>
</dbReference>
<dbReference type="GO" id="GO:0004846">
    <property type="term" value="F:urate oxidase activity"/>
    <property type="evidence" value="ECO:0007669"/>
    <property type="project" value="UniProtKB-EC"/>
</dbReference>
<comment type="catalytic activity">
    <reaction evidence="11 12 15">
        <text>urate + O2 + H2O = 5-hydroxyisourate + H2O2</text>
        <dbReference type="Rhea" id="RHEA:21368"/>
        <dbReference type="ChEBI" id="CHEBI:15377"/>
        <dbReference type="ChEBI" id="CHEBI:15379"/>
        <dbReference type="ChEBI" id="CHEBI:16240"/>
        <dbReference type="ChEBI" id="CHEBI:17775"/>
        <dbReference type="ChEBI" id="CHEBI:18072"/>
        <dbReference type="EC" id="1.7.3.3"/>
    </reaction>
</comment>
<dbReference type="Pfam" id="PF01014">
    <property type="entry name" value="Uricase"/>
    <property type="match status" value="2"/>
</dbReference>
<accession>A0A3R7QCL2</accession>
<dbReference type="EMBL" id="QCYY01003448">
    <property type="protein sequence ID" value="ROT63348.1"/>
    <property type="molecule type" value="Genomic_DNA"/>
</dbReference>
<dbReference type="PANTHER" id="PTHR42874">
    <property type="entry name" value="URICASE"/>
    <property type="match status" value="1"/>
</dbReference>
<feature type="active site" description="Charge relay system" evidence="13">
    <location>
        <position position="14"/>
    </location>
</feature>
<evidence type="ECO:0000313" key="16">
    <source>
        <dbReference type="EMBL" id="ROT63348.1"/>
    </source>
</evidence>
<evidence type="ECO:0000256" key="2">
    <source>
        <dbReference type="ARBA" id="ARBA00004275"/>
    </source>
</evidence>
<feature type="binding site" evidence="14">
    <location>
        <position position="178"/>
    </location>
    <ligand>
        <name>5-hydroxyisourate</name>
        <dbReference type="ChEBI" id="CHEBI:18072"/>
    </ligand>
</feature>
<dbReference type="GO" id="GO:0019628">
    <property type="term" value="P:urate catabolic process"/>
    <property type="evidence" value="ECO:0007669"/>
    <property type="project" value="UniProtKB-UniPathway"/>
</dbReference>
<feature type="active site" description="Charge relay system" evidence="13">
    <location>
        <position position="255"/>
    </location>
</feature>
<evidence type="ECO:0000256" key="9">
    <source>
        <dbReference type="ARBA" id="ARBA00023140"/>
    </source>
</evidence>
<feature type="binding site" evidence="14">
    <location>
        <position position="60"/>
    </location>
    <ligand>
        <name>5-hydroxyisourate</name>
        <dbReference type="ChEBI" id="CHEBI:18072"/>
    </ligand>
</feature>
<sequence>MDKDMQWVHRGYGKNHVKLLHLRREGPVHSVKEYEVNTALTLDSDKDYIVGDNSDIIATDSQKNTVYILAKNHGVKSPEDFALLLCSHFLSKYSHVVSVKVDVEEYPWRRLVTEGKAHNHAFLFSPEVLHTCSVSQDRGGHPLVWTGLQGMRVLKTTQSSFTNFVSDEFRSLPDMEDRLFSTVVAASWQYEDVKDIDFGRIWIKMQKIIYDKFAGPPDYGIYSPSVQNTVFLIQDTALKEIPQITQIKVTMPNKHYYGVDLSKFPDVGSQTNEDVFLPIDKPSGNISGTLGRKMSSKL</sequence>
<evidence type="ECO:0000256" key="13">
    <source>
        <dbReference type="PIRSR" id="PIRSR000241-1"/>
    </source>
</evidence>
<name>A0A3R7QCL2_PENVA</name>
<feature type="binding site" evidence="14">
    <location>
        <position position="253"/>
    </location>
    <ligand>
        <name>5-hydroxyisourate</name>
        <dbReference type="ChEBI" id="CHEBI:18072"/>
    </ligand>
</feature>
<dbReference type="PIRSF" id="PIRSF000241">
    <property type="entry name" value="Urate_oxidase"/>
    <property type="match status" value="1"/>
</dbReference>
<evidence type="ECO:0000256" key="5">
    <source>
        <dbReference type="ARBA" id="ARBA00012598"/>
    </source>
</evidence>
<feature type="binding site" evidence="14">
    <location>
        <position position="161"/>
    </location>
    <ligand>
        <name>urate</name>
        <dbReference type="ChEBI" id="CHEBI:17775"/>
    </ligand>
</feature>
<evidence type="ECO:0000256" key="3">
    <source>
        <dbReference type="ARBA" id="ARBA00004831"/>
    </source>
</evidence>
<comment type="subcellular location">
    <subcellularLocation>
        <location evidence="2 12">Peroxisome</location>
    </subcellularLocation>
</comment>
<evidence type="ECO:0000256" key="15">
    <source>
        <dbReference type="RuleBase" id="RU004455"/>
    </source>
</evidence>
<feature type="binding site" evidence="14">
    <location>
        <position position="253"/>
    </location>
    <ligand>
        <name>O2</name>
        <dbReference type="ChEBI" id="CHEBI:15379"/>
    </ligand>
</feature>
<evidence type="ECO:0000256" key="10">
    <source>
        <dbReference type="ARBA" id="ARBA00031317"/>
    </source>
</evidence>
<dbReference type="GO" id="GO:0005777">
    <property type="term" value="C:peroxisome"/>
    <property type="evidence" value="ECO:0007669"/>
    <property type="project" value="UniProtKB-SubCell"/>
</dbReference>
<dbReference type="Gene3D" id="3.10.270.10">
    <property type="entry name" value="Urate Oxidase"/>
    <property type="match status" value="1"/>
</dbReference>
<keyword evidence="8 12" id="KW-0560">Oxidoreductase</keyword>
<dbReference type="Proteomes" id="UP000283509">
    <property type="component" value="Unassembled WGS sequence"/>
</dbReference>
<dbReference type="UniPathway" id="UPA00394">
    <property type="reaction ID" value="UER00650"/>
</dbReference>
<feature type="binding site" evidence="14">
    <location>
        <position position="253"/>
    </location>
    <ligand>
        <name>urate</name>
        <dbReference type="ChEBI" id="CHEBI:17775"/>
    </ligand>
</feature>
<evidence type="ECO:0000256" key="7">
    <source>
        <dbReference type="ARBA" id="ARBA00022631"/>
    </source>
</evidence>
<feature type="active site" description="Charge relay system" evidence="13">
    <location>
        <position position="59"/>
    </location>
</feature>
<evidence type="ECO:0000256" key="12">
    <source>
        <dbReference type="PIRNR" id="PIRNR000241"/>
    </source>
</evidence>
<feature type="binding site" evidence="14">
    <location>
        <position position="227"/>
    </location>
    <ligand>
        <name>5-hydroxyisourate</name>
        <dbReference type="ChEBI" id="CHEBI:18072"/>
    </ligand>
</feature>
<dbReference type="AlphaFoldDB" id="A0A3R7QCL2"/>
<dbReference type="EC" id="1.7.3.3" evidence="5 12"/>
<dbReference type="STRING" id="6689.A0A3R7QCL2"/>
<evidence type="ECO:0000256" key="6">
    <source>
        <dbReference type="ARBA" id="ARBA00017098"/>
    </source>
</evidence>
<keyword evidence="9 12" id="KW-0576">Peroxisome</keyword>
<evidence type="ECO:0000256" key="11">
    <source>
        <dbReference type="ARBA" id="ARBA00048818"/>
    </source>
</evidence>
<gene>
    <name evidence="16" type="ORF">C7M84_018753</name>
</gene>
<feature type="binding site" evidence="14">
    <location>
        <position position="227"/>
    </location>
    <ligand>
        <name>urate</name>
        <dbReference type="ChEBI" id="CHEBI:17775"/>
    </ligand>
</feature>
<dbReference type="PRINTS" id="PR00093">
    <property type="entry name" value="URICASE"/>
</dbReference>
<comment type="function">
    <text evidence="1 12 15">Catalyzes the oxidation of uric acid to 5-hydroxyisourate, which is further processed to form (S)-allantoin.</text>
</comment>
<comment type="pathway">
    <text evidence="3 12">Purine metabolism; urate degradation; (S)-allantoin from urate: step 1/3.</text>
</comment>
<dbReference type="InterPro" id="IPR002042">
    <property type="entry name" value="Uricase"/>
</dbReference>
<dbReference type="PANTHER" id="PTHR42874:SF1">
    <property type="entry name" value="URICASE"/>
    <property type="match status" value="1"/>
</dbReference>
<proteinExistence type="inferred from homology"/>
<feature type="binding site" evidence="14">
    <location>
        <position position="226"/>
    </location>
    <ligand>
        <name>urate</name>
        <dbReference type="ChEBI" id="CHEBI:17775"/>
    </ligand>
</feature>
<keyword evidence="7 12" id="KW-0659">Purine metabolism</keyword>
<evidence type="ECO:0000256" key="1">
    <source>
        <dbReference type="ARBA" id="ARBA00003860"/>
    </source>
</evidence>
<evidence type="ECO:0000256" key="4">
    <source>
        <dbReference type="ARBA" id="ARBA00009760"/>
    </source>
</evidence>
<feature type="binding site" evidence="14">
    <location>
        <position position="226"/>
    </location>
    <ligand>
        <name>5-hydroxyisourate</name>
        <dbReference type="ChEBI" id="CHEBI:18072"/>
    </ligand>
</feature>
<dbReference type="NCBIfam" id="TIGR03383">
    <property type="entry name" value="urate_oxi"/>
    <property type="match status" value="1"/>
</dbReference>
<dbReference type="OrthoDB" id="9992118at2759"/>
<protein>
    <recommendedName>
        <fullName evidence="6 12">Uricase</fullName>
        <ecNumber evidence="5 12">1.7.3.3</ecNumber>
    </recommendedName>
    <alternativeName>
        <fullName evidence="10 12">Urate oxidase</fullName>
    </alternativeName>
</protein>
<dbReference type="SUPFAM" id="SSF55620">
    <property type="entry name" value="Tetrahydrobiopterin biosynthesis enzymes-like"/>
    <property type="match status" value="2"/>
</dbReference>
<keyword evidence="17" id="KW-1185">Reference proteome</keyword>
<organism evidence="16 17">
    <name type="scientific">Penaeus vannamei</name>
    <name type="common">Whiteleg shrimp</name>
    <name type="synonym">Litopenaeus vannamei</name>
    <dbReference type="NCBI Taxonomy" id="6689"/>
    <lineage>
        <taxon>Eukaryota</taxon>
        <taxon>Metazoa</taxon>
        <taxon>Ecdysozoa</taxon>
        <taxon>Arthropoda</taxon>
        <taxon>Crustacea</taxon>
        <taxon>Multicrustacea</taxon>
        <taxon>Malacostraca</taxon>
        <taxon>Eumalacostraca</taxon>
        <taxon>Eucarida</taxon>
        <taxon>Decapoda</taxon>
        <taxon>Dendrobranchiata</taxon>
        <taxon>Penaeoidea</taxon>
        <taxon>Penaeidae</taxon>
        <taxon>Penaeus</taxon>
    </lineage>
</organism>
<reference evidence="16 17" key="1">
    <citation type="submission" date="2018-04" db="EMBL/GenBank/DDBJ databases">
        <authorList>
            <person name="Zhang X."/>
            <person name="Yuan J."/>
            <person name="Li F."/>
            <person name="Xiang J."/>
        </authorList>
    </citation>
    <scope>NUCLEOTIDE SEQUENCE [LARGE SCALE GENOMIC DNA]</scope>
    <source>
        <tissue evidence="16">Muscle</tissue>
    </source>
</reference>
<dbReference type="GO" id="GO:0006145">
    <property type="term" value="P:purine nucleobase catabolic process"/>
    <property type="evidence" value="ECO:0007669"/>
    <property type="project" value="TreeGrafter"/>
</dbReference>
<feature type="binding site" evidence="14">
    <location>
        <position position="60"/>
    </location>
    <ligand>
        <name>urate</name>
        <dbReference type="ChEBI" id="CHEBI:17775"/>
    </ligand>
</feature>
<feature type="binding site" evidence="14">
    <location>
        <position position="178"/>
    </location>
    <ligand>
        <name>urate</name>
        <dbReference type="ChEBI" id="CHEBI:17775"/>
    </ligand>
</feature>